<dbReference type="InterPro" id="IPR011990">
    <property type="entry name" value="TPR-like_helical_dom_sf"/>
</dbReference>
<organism evidence="3 4">
    <name type="scientific">Clohesyomyces aquaticus</name>
    <dbReference type="NCBI Taxonomy" id="1231657"/>
    <lineage>
        <taxon>Eukaryota</taxon>
        <taxon>Fungi</taxon>
        <taxon>Dikarya</taxon>
        <taxon>Ascomycota</taxon>
        <taxon>Pezizomycotina</taxon>
        <taxon>Dothideomycetes</taxon>
        <taxon>Pleosporomycetidae</taxon>
        <taxon>Pleosporales</taxon>
        <taxon>Lindgomycetaceae</taxon>
        <taxon>Clohesyomyces</taxon>
    </lineage>
</organism>
<dbReference type="Pfam" id="PF13374">
    <property type="entry name" value="TPR_10"/>
    <property type="match status" value="4"/>
</dbReference>
<dbReference type="InterPro" id="IPR011717">
    <property type="entry name" value="TPR-4"/>
</dbReference>
<evidence type="ECO:0000313" key="3">
    <source>
        <dbReference type="EMBL" id="ORY17830.1"/>
    </source>
</evidence>
<evidence type="ECO:0000256" key="1">
    <source>
        <dbReference type="SAM" id="MobiDB-lite"/>
    </source>
</evidence>
<dbReference type="EMBL" id="MCFA01000010">
    <property type="protein sequence ID" value="ORY17830.1"/>
    <property type="molecule type" value="Genomic_DNA"/>
</dbReference>
<reference evidence="3 4" key="1">
    <citation type="submission" date="2016-07" db="EMBL/GenBank/DDBJ databases">
        <title>Pervasive Adenine N6-methylation of Active Genes in Fungi.</title>
        <authorList>
            <consortium name="DOE Joint Genome Institute"/>
            <person name="Mondo S.J."/>
            <person name="Dannebaum R.O."/>
            <person name="Kuo R.C."/>
            <person name="Labutti K."/>
            <person name="Haridas S."/>
            <person name="Kuo A."/>
            <person name="Salamov A."/>
            <person name="Ahrendt S.R."/>
            <person name="Lipzen A."/>
            <person name="Sullivan W."/>
            <person name="Andreopoulos W.B."/>
            <person name="Clum A."/>
            <person name="Lindquist E."/>
            <person name="Daum C."/>
            <person name="Ramamoorthy G.K."/>
            <person name="Gryganskyi A."/>
            <person name="Culley D."/>
            <person name="Magnuson J.K."/>
            <person name="James T.Y."/>
            <person name="O'Malley M.A."/>
            <person name="Stajich J.E."/>
            <person name="Spatafora J.W."/>
            <person name="Visel A."/>
            <person name="Grigoriev I.V."/>
        </authorList>
    </citation>
    <scope>NUCLEOTIDE SEQUENCE [LARGE SCALE GENOMIC DNA]</scope>
    <source>
        <strain evidence="3 4">CBS 115471</strain>
    </source>
</reference>
<dbReference type="SUPFAM" id="SSF48452">
    <property type="entry name" value="TPR-like"/>
    <property type="match status" value="3"/>
</dbReference>
<dbReference type="PANTHER" id="PTHR46082:SF11">
    <property type="entry name" value="AAA+ ATPASE DOMAIN-CONTAINING PROTEIN-RELATED"/>
    <property type="match status" value="1"/>
</dbReference>
<feature type="compositionally biased region" description="Pro residues" evidence="1">
    <location>
        <begin position="100"/>
        <end position="109"/>
    </location>
</feature>
<proteinExistence type="predicted"/>
<dbReference type="GO" id="GO:0042802">
    <property type="term" value="F:identical protein binding"/>
    <property type="evidence" value="ECO:0007669"/>
    <property type="project" value="InterPro"/>
</dbReference>
<evidence type="ECO:0000313" key="4">
    <source>
        <dbReference type="Proteomes" id="UP000193144"/>
    </source>
</evidence>
<dbReference type="OrthoDB" id="5986190at2759"/>
<comment type="caution">
    <text evidence="3">The sequence shown here is derived from an EMBL/GenBank/DDBJ whole genome shotgun (WGS) entry which is preliminary data.</text>
</comment>
<dbReference type="Pfam" id="PF13424">
    <property type="entry name" value="TPR_12"/>
    <property type="match status" value="2"/>
</dbReference>
<feature type="compositionally biased region" description="Low complexity" evidence="1">
    <location>
        <begin position="89"/>
        <end position="99"/>
    </location>
</feature>
<dbReference type="Pfam" id="PF07721">
    <property type="entry name" value="TPR_4"/>
    <property type="match status" value="1"/>
</dbReference>
<protein>
    <submittedName>
        <fullName evidence="3">Tetratricopeptide repeat-domain-containing protein</fullName>
    </submittedName>
</protein>
<feature type="region of interest" description="Disordered" evidence="1">
    <location>
        <begin position="89"/>
        <end position="113"/>
    </location>
</feature>
<dbReference type="Proteomes" id="UP000193144">
    <property type="component" value="Unassembled WGS sequence"/>
</dbReference>
<sequence>MDFPPRNLPDLAPVYQPQLELSHAVNHNDFPAQQPYGLYGVDQTSAFTPQVQFSGGQVATMQNPDLHLFSLSTAHSSHAQFNMGFAGNSQSASVSASTAPTPPPSPMGPPAQLRKCKAATLRAVDWEPYKDRILDLHIVQNLSLPKVRKMIEEAYGFKAELRQYRTRISQWGKDKNVKPREMEAIVRKRQNRKLLEPNKGPLMFEVRGGQVEPQKIKRWMKRHDVAESFLYAPSPAASTPSAVGCHTISERGSPAAISAYSPAVSVLSPRGIYLAAQNPQMPSPALSVSSILRPQTSTFAGQSPAMAHQSLVELQPSFVHDLSTLESEMYVDAPARYRAEEETRLCDQIRRAEIFFMSSSSETLGMRYELGSVLLDQGRYRAAEDVIRRLVESYKSQNSNIDDDIEMLKALHLLGRVLNYQGLYTKAERLLRRSMQGRKGVLGEEHPDTLTSMANLATTYSKQGRGKEAEELFMRVMETRKRVLGEDHSDTLRSMGNLASTYRNQGWWKEAEELEVQVMEMFKRVLGEDHPDTLRSMGNLASTYRNQGLWREAKELGVQVMEARKRVLGEDHPDTLTSMAILALTYWNQGRGKEAKELFMQVMETRKRVLGEDHPDTLRSMGNLASTYRNQGWWKEAEELEVQVMEMFKRVLGEDHPDTLRSMGNLASTYRNQGLWREAEELEAQVMETRKRVLGEDHPDTLRSKANLAFTLKDQGLTYRAISLMEDCFRLQTVVLGPQHPFTISSRNTLATWQF</sequence>
<name>A0A1Y2A691_9PLEO</name>
<dbReference type="PANTHER" id="PTHR46082">
    <property type="entry name" value="ATP/GTP-BINDING PROTEIN-RELATED"/>
    <property type="match status" value="1"/>
</dbReference>
<dbReference type="InterPro" id="IPR025676">
    <property type="entry name" value="Clr5_dom"/>
</dbReference>
<dbReference type="PRINTS" id="PR00381">
    <property type="entry name" value="KINESINLIGHT"/>
</dbReference>
<feature type="domain" description="Clr5" evidence="2">
    <location>
        <begin position="125"/>
        <end position="175"/>
    </location>
</feature>
<dbReference type="InterPro" id="IPR053137">
    <property type="entry name" value="NLR-like"/>
</dbReference>
<gene>
    <name evidence="3" type="ORF">BCR34DRAFT_10051</name>
</gene>
<dbReference type="STRING" id="1231657.A0A1Y2A691"/>
<keyword evidence="4" id="KW-1185">Reference proteome</keyword>
<accession>A0A1Y2A691</accession>
<dbReference type="AlphaFoldDB" id="A0A1Y2A691"/>
<evidence type="ECO:0000259" key="2">
    <source>
        <dbReference type="Pfam" id="PF14420"/>
    </source>
</evidence>
<dbReference type="Pfam" id="PF14420">
    <property type="entry name" value="Clr5"/>
    <property type="match status" value="1"/>
</dbReference>
<dbReference type="Gene3D" id="1.25.40.10">
    <property type="entry name" value="Tetratricopeptide repeat domain"/>
    <property type="match status" value="2"/>
</dbReference>